<keyword evidence="1" id="KW-0812">Transmembrane</keyword>
<protein>
    <submittedName>
        <fullName evidence="3">Pilus assembly protein</fullName>
    </submittedName>
</protein>
<comment type="caution">
    <text evidence="3">The sequence shown here is derived from an EMBL/GenBank/DDBJ whole genome shotgun (WGS) entry which is preliminary data.</text>
</comment>
<dbReference type="AlphaFoldDB" id="A0A6L7EUV0"/>
<dbReference type="InterPro" id="IPR012495">
    <property type="entry name" value="TadE-like_dom"/>
</dbReference>
<proteinExistence type="predicted"/>
<keyword evidence="4" id="KW-1185">Reference proteome</keyword>
<evidence type="ECO:0000259" key="2">
    <source>
        <dbReference type="Pfam" id="PF07811"/>
    </source>
</evidence>
<evidence type="ECO:0000313" key="4">
    <source>
        <dbReference type="Proteomes" id="UP000473325"/>
    </source>
</evidence>
<keyword evidence="1" id="KW-0472">Membrane</keyword>
<accession>A0A6L7EUV0</accession>
<sequence length="131" mass="13125">MPGSVLGHGRRGGPRGERGAATAELAMVLPLLVAVAMGLVWLLVVGAAQVRVVDAARETARAVARGDDEGAAVARGLEVAPEGSSVSVGRSDGKVRVVVTGRVAGPGGLFAHLPAPRLRAEAVALDEAVPP</sequence>
<dbReference type="RefSeq" id="WP_160876399.1">
    <property type="nucleotide sequence ID" value="NZ_WUEK01000003.1"/>
</dbReference>
<gene>
    <name evidence="3" type="ORF">GRQ65_06665</name>
</gene>
<dbReference type="InterPro" id="IPR049790">
    <property type="entry name" value="Rv3655c/TadE"/>
</dbReference>
<dbReference type="NCBIfam" id="NF041390">
    <property type="entry name" value="TadE_Rv3655c"/>
    <property type="match status" value="1"/>
</dbReference>
<keyword evidence="1" id="KW-1133">Transmembrane helix</keyword>
<feature type="domain" description="TadE-like" evidence="2">
    <location>
        <begin position="19"/>
        <end position="61"/>
    </location>
</feature>
<evidence type="ECO:0000256" key="1">
    <source>
        <dbReference type="SAM" id="Phobius"/>
    </source>
</evidence>
<dbReference type="Pfam" id="PF07811">
    <property type="entry name" value="TadE"/>
    <property type="match status" value="1"/>
</dbReference>
<evidence type="ECO:0000313" key="3">
    <source>
        <dbReference type="EMBL" id="MXG89228.1"/>
    </source>
</evidence>
<dbReference type="EMBL" id="WUEK01000003">
    <property type="protein sequence ID" value="MXG89228.1"/>
    <property type="molecule type" value="Genomic_DNA"/>
</dbReference>
<organism evidence="3 4">
    <name type="scientific">Nocardioides flavescens</name>
    <dbReference type="NCBI Taxonomy" id="2691959"/>
    <lineage>
        <taxon>Bacteria</taxon>
        <taxon>Bacillati</taxon>
        <taxon>Actinomycetota</taxon>
        <taxon>Actinomycetes</taxon>
        <taxon>Propionibacteriales</taxon>
        <taxon>Nocardioidaceae</taxon>
        <taxon>Nocardioides</taxon>
    </lineage>
</organism>
<name>A0A6L7EUV0_9ACTN</name>
<reference evidence="3 4" key="1">
    <citation type="submission" date="2019-12" db="EMBL/GenBank/DDBJ databases">
        <authorList>
            <person name="Kun Z."/>
        </authorList>
    </citation>
    <scope>NUCLEOTIDE SEQUENCE [LARGE SCALE GENOMIC DNA]</scope>
    <source>
        <strain evidence="3 4">YIM 123512</strain>
    </source>
</reference>
<dbReference type="Proteomes" id="UP000473325">
    <property type="component" value="Unassembled WGS sequence"/>
</dbReference>
<feature type="transmembrane region" description="Helical" evidence="1">
    <location>
        <begin position="25"/>
        <end position="48"/>
    </location>
</feature>